<reference evidence="2" key="2">
    <citation type="submission" date="2015-01" db="EMBL/GenBank/DDBJ databases">
        <title>Evolutionary Origins and Diversification of the Mycorrhizal Mutualists.</title>
        <authorList>
            <consortium name="DOE Joint Genome Institute"/>
            <consortium name="Mycorrhizal Genomics Consortium"/>
            <person name="Kohler A."/>
            <person name="Kuo A."/>
            <person name="Nagy L.G."/>
            <person name="Floudas D."/>
            <person name="Copeland A."/>
            <person name="Barry K.W."/>
            <person name="Cichocki N."/>
            <person name="Veneault-Fourrey C."/>
            <person name="LaButti K."/>
            <person name="Lindquist E.A."/>
            <person name="Lipzen A."/>
            <person name="Lundell T."/>
            <person name="Morin E."/>
            <person name="Murat C."/>
            <person name="Riley R."/>
            <person name="Ohm R."/>
            <person name="Sun H."/>
            <person name="Tunlid A."/>
            <person name="Henrissat B."/>
            <person name="Grigoriev I.V."/>
            <person name="Hibbett D.S."/>
            <person name="Martin F."/>
        </authorList>
    </citation>
    <scope>NUCLEOTIDE SEQUENCE [LARGE SCALE GENOMIC DNA]</scope>
    <source>
        <strain evidence="2">UH-Slu-Lm8-n1</strain>
    </source>
</reference>
<organism evidence="1 2">
    <name type="scientific">Suillus luteus UH-Slu-Lm8-n1</name>
    <dbReference type="NCBI Taxonomy" id="930992"/>
    <lineage>
        <taxon>Eukaryota</taxon>
        <taxon>Fungi</taxon>
        <taxon>Dikarya</taxon>
        <taxon>Basidiomycota</taxon>
        <taxon>Agaricomycotina</taxon>
        <taxon>Agaricomycetes</taxon>
        <taxon>Agaricomycetidae</taxon>
        <taxon>Boletales</taxon>
        <taxon>Suillineae</taxon>
        <taxon>Suillaceae</taxon>
        <taxon>Suillus</taxon>
    </lineage>
</organism>
<protein>
    <submittedName>
        <fullName evidence="1">Uncharacterized protein</fullName>
    </submittedName>
</protein>
<reference evidence="1 2" key="1">
    <citation type="submission" date="2014-04" db="EMBL/GenBank/DDBJ databases">
        <authorList>
            <consortium name="DOE Joint Genome Institute"/>
            <person name="Kuo A."/>
            <person name="Ruytinx J."/>
            <person name="Rineau F."/>
            <person name="Colpaert J."/>
            <person name="Kohler A."/>
            <person name="Nagy L.G."/>
            <person name="Floudas D."/>
            <person name="Copeland A."/>
            <person name="Barry K.W."/>
            <person name="Cichocki N."/>
            <person name="Veneault-Fourrey C."/>
            <person name="LaButti K."/>
            <person name="Lindquist E.A."/>
            <person name="Lipzen A."/>
            <person name="Lundell T."/>
            <person name="Morin E."/>
            <person name="Murat C."/>
            <person name="Sun H."/>
            <person name="Tunlid A."/>
            <person name="Henrissat B."/>
            <person name="Grigoriev I.V."/>
            <person name="Hibbett D.S."/>
            <person name="Martin F."/>
            <person name="Nordberg H.P."/>
            <person name="Cantor M.N."/>
            <person name="Hua S.X."/>
        </authorList>
    </citation>
    <scope>NUCLEOTIDE SEQUENCE [LARGE SCALE GENOMIC DNA]</scope>
    <source>
        <strain evidence="1 2">UH-Slu-Lm8-n1</strain>
    </source>
</reference>
<proteinExistence type="predicted"/>
<name>A0A0D0AW79_9AGAM</name>
<evidence type="ECO:0000313" key="2">
    <source>
        <dbReference type="Proteomes" id="UP000054485"/>
    </source>
</evidence>
<accession>A0A0D0AW79</accession>
<gene>
    <name evidence="1" type="ORF">CY34DRAFT_811528</name>
</gene>
<dbReference type="InParanoid" id="A0A0D0AW79"/>
<evidence type="ECO:0000313" key="1">
    <source>
        <dbReference type="EMBL" id="KIK36128.1"/>
    </source>
</evidence>
<dbReference type="AlphaFoldDB" id="A0A0D0AW79"/>
<dbReference type="EMBL" id="KN835557">
    <property type="protein sequence ID" value="KIK36128.1"/>
    <property type="molecule type" value="Genomic_DNA"/>
</dbReference>
<sequence length="64" mass="7009">MSTYISGGVITLSVYGDLVYHSKRYRSGDAMSTTRDVLLPKITRWTRGPKAADQGPSFAEISKA</sequence>
<keyword evidence="2" id="KW-1185">Reference proteome</keyword>
<dbReference type="Proteomes" id="UP000054485">
    <property type="component" value="Unassembled WGS sequence"/>
</dbReference>
<dbReference type="HOGENOM" id="CLU_2869162_0_0_1"/>